<protein>
    <submittedName>
        <fullName evidence="1">Uncharacterized protein</fullName>
    </submittedName>
</protein>
<accession>A0A1F7U5N8</accession>
<comment type="caution">
    <text evidence="1">The sequence shown here is derived from an EMBL/GenBank/DDBJ whole genome shotgun (WGS) entry which is preliminary data.</text>
</comment>
<evidence type="ECO:0000313" key="1">
    <source>
        <dbReference type="EMBL" id="OGL73580.1"/>
    </source>
</evidence>
<dbReference type="STRING" id="1802391.A3D72_03400"/>
<proteinExistence type="predicted"/>
<evidence type="ECO:0000313" key="2">
    <source>
        <dbReference type="Proteomes" id="UP000176303"/>
    </source>
</evidence>
<gene>
    <name evidence="1" type="ORF">A3D72_03400</name>
</gene>
<dbReference type="AlphaFoldDB" id="A0A1F7U5N8"/>
<sequence length="163" mass="19163">MTGSSMVMMDREEYEQILRSVIVADFLLSRNSGRKGRAADEISRLQQRLFDEAERFGITWTDGERERFAEDCLREIDSFVAEETWDELAWWIAEREYKRWADGSRDTDAKDLITHRYYHEIMEEFQRHGISNLEISGLKLSGISPETVRAALSQFKKETSRKT</sequence>
<organism evidence="1 2">
    <name type="scientific">Candidatus Uhrbacteria bacterium RIFCSPHIGHO2_02_FULL_57_19</name>
    <dbReference type="NCBI Taxonomy" id="1802391"/>
    <lineage>
        <taxon>Bacteria</taxon>
        <taxon>Candidatus Uhriibacteriota</taxon>
    </lineage>
</organism>
<reference evidence="1 2" key="1">
    <citation type="journal article" date="2016" name="Nat. Commun.">
        <title>Thousands of microbial genomes shed light on interconnected biogeochemical processes in an aquifer system.</title>
        <authorList>
            <person name="Anantharaman K."/>
            <person name="Brown C.T."/>
            <person name="Hug L.A."/>
            <person name="Sharon I."/>
            <person name="Castelle C.J."/>
            <person name="Probst A.J."/>
            <person name="Thomas B.C."/>
            <person name="Singh A."/>
            <person name="Wilkins M.J."/>
            <person name="Karaoz U."/>
            <person name="Brodie E.L."/>
            <person name="Williams K.H."/>
            <person name="Hubbard S.S."/>
            <person name="Banfield J.F."/>
        </authorList>
    </citation>
    <scope>NUCLEOTIDE SEQUENCE [LARGE SCALE GENOMIC DNA]</scope>
</reference>
<dbReference type="Proteomes" id="UP000176303">
    <property type="component" value="Unassembled WGS sequence"/>
</dbReference>
<dbReference type="EMBL" id="MGDZ01000027">
    <property type="protein sequence ID" value="OGL73580.1"/>
    <property type="molecule type" value="Genomic_DNA"/>
</dbReference>
<name>A0A1F7U5N8_9BACT</name>